<gene>
    <name evidence="6" type="ORF">RHGRI_015089</name>
</gene>
<dbReference type="Pfam" id="PF10167">
    <property type="entry name" value="BORCS8"/>
    <property type="match status" value="1"/>
</dbReference>
<feature type="compositionally biased region" description="Polar residues" evidence="5">
    <location>
        <begin position="120"/>
        <end position="133"/>
    </location>
</feature>
<keyword evidence="3" id="KW-0472">Membrane</keyword>
<evidence type="ECO:0000256" key="3">
    <source>
        <dbReference type="ARBA" id="ARBA00023136"/>
    </source>
</evidence>
<comment type="similarity">
    <text evidence="2">Belongs to the BORCS8 family.</text>
</comment>
<dbReference type="EMBL" id="JACTNZ010000005">
    <property type="protein sequence ID" value="KAG5550003.1"/>
    <property type="molecule type" value="Genomic_DNA"/>
</dbReference>
<dbReference type="AlphaFoldDB" id="A0AAV6KBZ3"/>
<sequence length="264" mass="29362">MHEFSAADGFVEIAERLAEMIKYAANEPSVGLFYIQQHTQNAVPNLINLKNSVTEKSRELTLHTEDLEDSITSVGSMKECGFPIADEMIKDITKSLSIMSSKQAKSGLIRNPSSGFRMGRTSSWGPSTWGRNADSQRQDGEGSSNYISSVLKSAKERATNFKWTQLDSREMRQFKGERVVPHSSTPPPVPDTEVDELPLSSQIADELQQEEDFSVDESFSKHEPVLLPENFEEFRADREAKLEEWLGSSDNEDGRVVGGTGAIV</sequence>
<evidence type="ECO:0000313" key="6">
    <source>
        <dbReference type="EMBL" id="KAG5550003.1"/>
    </source>
</evidence>
<dbReference type="Proteomes" id="UP000823749">
    <property type="component" value="Chromosome 5"/>
</dbReference>
<feature type="region of interest" description="Disordered" evidence="5">
    <location>
        <begin position="107"/>
        <end position="144"/>
    </location>
</feature>
<evidence type="ECO:0000256" key="1">
    <source>
        <dbReference type="ARBA" id="ARBA00004656"/>
    </source>
</evidence>
<evidence type="ECO:0008006" key="8">
    <source>
        <dbReference type="Google" id="ProtNLM"/>
    </source>
</evidence>
<dbReference type="GO" id="GO:0005765">
    <property type="term" value="C:lysosomal membrane"/>
    <property type="evidence" value="ECO:0007669"/>
    <property type="project" value="UniProtKB-SubCell"/>
</dbReference>
<organism evidence="6 7">
    <name type="scientific">Rhododendron griersonianum</name>
    <dbReference type="NCBI Taxonomy" id="479676"/>
    <lineage>
        <taxon>Eukaryota</taxon>
        <taxon>Viridiplantae</taxon>
        <taxon>Streptophyta</taxon>
        <taxon>Embryophyta</taxon>
        <taxon>Tracheophyta</taxon>
        <taxon>Spermatophyta</taxon>
        <taxon>Magnoliopsida</taxon>
        <taxon>eudicotyledons</taxon>
        <taxon>Gunneridae</taxon>
        <taxon>Pentapetalae</taxon>
        <taxon>asterids</taxon>
        <taxon>Ericales</taxon>
        <taxon>Ericaceae</taxon>
        <taxon>Ericoideae</taxon>
        <taxon>Rhodoreae</taxon>
        <taxon>Rhododendron</taxon>
    </lineage>
</organism>
<dbReference type="PANTHER" id="PTHR21146:SF0">
    <property type="entry name" value="BLOC-1-RELATED COMPLEX SUBUNIT 8"/>
    <property type="match status" value="1"/>
</dbReference>
<evidence type="ECO:0000256" key="4">
    <source>
        <dbReference type="ARBA" id="ARBA00023228"/>
    </source>
</evidence>
<evidence type="ECO:0000256" key="5">
    <source>
        <dbReference type="SAM" id="MobiDB-lite"/>
    </source>
</evidence>
<comment type="subcellular location">
    <subcellularLocation>
        <location evidence="1">Lysosome membrane</location>
    </subcellularLocation>
</comment>
<evidence type="ECO:0000256" key="2">
    <source>
        <dbReference type="ARBA" id="ARBA00010463"/>
    </source>
</evidence>
<keyword evidence="4" id="KW-0458">Lysosome</keyword>
<reference evidence="6" key="1">
    <citation type="submission" date="2020-08" db="EMBL/GenBank/DDBJ databases">
        <title>Plant Genome Project.</title>
        <authorList>
            <person name="Zhang R.-G."/>
        </authorList>
    </citation>
    <scope>NUCLEOTIDE SEQUENCE</scope>
    <source>
        <strain evidence="6">WSP0</strain>
        <tissue evidence="6">Leaf</tissue>
    </source>
</reference>
<accession>A0AAV6KBZ3</accession>
<evidence type="ECO:0000313" key="7">
    <source>
        <dbReference type="Proteomes" id="UP000823749"/>
    </source>
</evidence>
<dbReference type="PANTHER" id="PTHR21146">
    <property type="entry name" value="MEF2B PROTEIN"/>
    <property type="match status" value="1"/>
</dbReference>
<feature type="region of interest" description="Disordered" evidence="5">
    <location>
        <begin position="245"/>
        <end position="264"/>
    </location>
</feature>
<protein>
    <recommendedName>
        <fullName evidence="8">MEF2BNB-like protein</fullName>
    </recommendedName>
</protein>
<dbReference type="InterPro" id="IPR019320">
    <property type="entry name" value="BORCS8"/>
</dbReference>
<name>A0AAV6KBZ3_9ERIC</name>
<comment type="caution">
    <text evidence="6">The sequence shown here is derived from an EMBL/GenBank/DDBJ whole genome shotgun (WGS) entry which is preliminary data.</text>
</comment>
<proteinExistence type="inferred from homology"/>
<keyword evidence="7" id="KW-1185">Reference proteome</keyword>